<name>A0A4R1QM32_9FIRM</name>
<dbReference type="SUPFAM" id="SSF47384">
    <property type="entry name" value="Homodimeric domain of signal transducing histidine kinase"/>
    <property type="match status" value="1"/>
</dbReference>
<evidence type="ECO:0000259" key="15">
    <source>
        <dbReference type="PROSITE" id="PS50109"/>
    </source>
</evidence>
<evidence type="ECO:0000256" key="1">
    <source>
        <dbReference type="ARBA" id="ARBA00000085"/>
    </source>
</evidence>
<dbReference type="InterPro" id="IPR050398">
    <property type="entry name" value="HssS/ArlS-like"/>
</dbReference>
<reference evidence="16 17" key="1">
    <citation type="submission" date="2019-03" db="EMBL/GenBank/DDBJ databases">
        <title>Genomic Encyclopedia of Type Strains, Phase IV (KMG-IV): sequencing the most valuable type-strain genomes for metagenomic binning, comparative biology and taxonomic classification.</title>
        <authorList>
            <person name="Goeker M."/>
        </authorList>
    </citation>
    <scope>NUCLEOTIDE SEQUENCE [LARGE SCALE GENOMIC DNA]</scope>
    <source>
        <strain evidence="16 17">DSM 100556</strain>
    </source>
</reference>
<dbReference type="SUPFAM" id="SSF158472">
    <property type="entry name" value="HAMP domain-like"/>
    <property type="match status" value="1"/>
</dbReference>
<keyword evidence="7 14" id="KW-0812">Transmembrane</keyword>
<comment type="caution">
    <text evidence="16">The sequence shown here is derived from an EMBL/GenBank/DDBJ whole genome shotgun (WGS) entry which is preliminary data.</text>
</comment>
<evidence type="ECO:0000256" key="7">
    <source>
        <dbReference type="ARBA" id="ARBA00022692"/>
    </source>
</evidence>
<dbReference type="GO" id="GO:0000155">
    <property type="term" value="F:phosphorelay sensor kinase activity"/>
    <property type="evidence" value="ECO:0007669"/>
    <property type="project" value="InterPro"/>
</dbReference>
<dbReference type="Gene3D" id="1.10.287.130">
    <property type="match status" value="1"/>
</dbReference>
<dbReference type="InterPro" id="IPR036097">
    <property type="entry name" value="HisK_dim/P_sf"/>
</dbReference>
<dbReference type="PROSITE" id="PS50109">
    <property type="entry name" value="HIS_KIN"/>
    <property type="match status" value="1"/>
</dbReference>
<dbReference type="Gene3D" id="3.30.565.10">
    <property type="entry name" value="Histidine kinase-like ATPase, C-terminal domain"/>
    <property type="match status" value="1"/>
</dbReference>
<dbReference type="Gene3D" id="6.10.340.10">
    <property type="match status" value="1"/>
</dbReference>
<dbReference type="CDD" id="cd06225">
    <property type="entry name" value="HAMP"/>
    <property type="match status" value="1"/>
</dbReference>
<dbReference type="InterPro" id="IPR004358">
    <property type="entry name" value="Sig_transdc_His_kin-like_C"/>
</dbReference>
<keyword evidence="4" id="KW-1003">Cell membrane</keyword>
<evidence type="ECO:0000256" key="3">
    <source>
        <dbReference type="ARBA" id="ARBA00012438"/>
    </source>
</evidence>
<dbReference type="PANTHER" id="PTHR45528">
    <property type="entry name" value="SENSOR HISTIDINE KINASE CPXA"/>
    <property type="match status" value="1"/>
</dbReference>
<proteinExistence type="predicted"/>
<dbReference type="RefSeq" id="WP_031392181.1">
    <property type="nucleotide sequence ID" value="NZ_JPNB01000002.1"/>
</dbReference>
<keyword evidence="5" id="KW-0597">Phosphoprotein</keyword>
<keyword evidence="17" id="KW-1185">Reference proteome</keyword>
<feature type="domain" description="Histidine kinase" evidence="15">
    <location>
        <begin position="172"/>
        <end position="382"/>
    </location>
</feature>
<keyword evidence="12" id="KW-0902">Two-component regulatory system</keyword>
<gene>
    <name evidence="16" type="ORF">EDD76_1189</name>
</gene>
<comment type="subcellular location">
    <subcellularLocation>
        <location evidence="2">Cell membrane</location>
        <topology evidence="2">Multi-pass membrane protein</topology>
    </subcellularLocation>
</comment>
<evidence type="ECO:0000256" key="14">
    <source>
        <dbReference type="SAM" id="Phobius"/>
    </source>
</evidence>
<dbReference type="Pfam" id="PF02518">
    <property type="entry name" value="HATPase_c"/>
    <property type="match status" value="1"/>
</dbReference>
<dbReference type="AlphaFoldDB" id="A0A4R1QM32"/>
<accession>A0A4R1QM32</accession>
<evidence type="ECO:0000256" key="12">
    <source>
        <dbReference type="ARBA" id="ARBA00023012"/>
    </source>
</evidence>
<dbReference type="STRING" id="1469948.GCA_000732725_03558"/>
<keyword evidence="6" id="KW-0808">Transferase</keyword>
<evidence type="ECO:0000256" key="8">
    <source>
        <dbReference type="ARBA" id="ARBA00022741"/>
    </source>
</evidence>
<evidence type="ECO:0000256" key="2">
    <source>
        <dbReference type="ARBA" id="ARBA00004651"/>
    </source>
</evidence>
<dbReference type="GO" id="GO:0005886">
    <property type="term" value="C:plasma membrane"/>
    <property type="evidence" value="ECO:0007669"/>
    <property type="project" value="UniProtKB-SubCell"/>
</dbReference>
<evidence type="ECO:0000256" key="13">
    <source>
        <dbReference type="ARBA" id="ARBA00023136"/>
    </source>
</evidence>
<dbReference type="PRINTS" id="PR00344">
    <property type="entry name" value="BCTRLSENSOR"/>
</dbReference>
<dbReference type="PANTHER" id="PTHR45528:SF1">
    <property type="entry name" value="SENSOR HISTIDINE KINASE CPXA"/>
    <property type="match status" value="1"/>
</dbReference>
<dbReference type="EMBL" id="SLUO01000018">
    <property type="protein sequence ID" value="TCL54768.1"/>
    <property type="molecule type" value="Genomic_DNA"/>
</dbReference>
<dbReference type="InterPro" id="IPR005467">
    <property type="entry name" value="His_kinase_dom"/>
</dbReference>
<dbReference type="CDD" id="cd00082">
    <property type="entry name" value="HisKA"/>
    <property type="match status" value="1"/>
</dbReference>
<dbReference type="SMART" id="SM00387">
    <property type="entry name" value="HATPase_c"/>
    <property type="match status" value="1"/>
</dbReference>
<dbReference type="SUPFAM" id="SSF55874">
    <property type="entry name" value="ATPase domain of HSP90 chaperone/DNA topoisomerase II/histidine kinase"/>
    <property type="match status" value="1"/>
</dbReference>
<evidence type="ECO:0000256" key="11">
    <source>
        <dbReference type="ARBA" id="ARBA00022989"/>
    </source>
</evidence>
<keyword evidence="10" id="KW-0067">ATP-binding</keyword>
<protein>
    <recommendedName>
        <fullName evidence="3">histidine kinase</fullName>
        <ecNumber evidence="3">2.7.13.3</ecNumber>
    </recommendedName>
</protein>
<evidence type="ECO:0000256" key="10">
    <source>
        <dbReference type="ARBA" id="ARBA00022840"/>
    </source>
</evidence>
<keyword evidence="13 14" id="KW-0472">Membrane</keyword>
<dbReference type="Pfam" id="PF00512">
    <property type="entry name" value="HisKA"/>
    <property type="match status" value="1"/>
</dbReference>
<dbReference type="InterPro" id="IPR003661">
    <property type="entry name" value="HisK_dim/P_dom"/>
</dbReference>
<feature type="transmembrane region" description="Helical" evidence="14">
    <location>
        <begin position="9"/>
        <end position="27"/>
    </location>
</feature>
<evidence type="ECO:0000256" key="4">
    <source>
        <dbReference type="ARBA" id="ARBA00022475"/>
    </source>
</evidence>
<evidence type="ECO:0000313" key="17">
    <source>
        <dbReference type="Proteomes" id="UP000295718"/>
    </source>
</evidence>
<dbReference type="Proteomes" id="UP000295718">
    <property type="component" value="Unassembled WGS sequence"/>
</dbReference>
<dbReference type="EC" id="2.7.13.3" evidence="3"/>
<dbReference type="SMART" id="SM00388">
    <property type="entry name" value="HisKA"/>
    <property type="match status" value="1"/>
</dbReference>
<keyword evidence="9 16" id="KW-0418">Kinase</keyword>
<evidence type="ECO:0000313" key="16">
    <source>
        <dbReference type="EMBL" id="TCL54768.1"/>
    </source>
</evidence>
<feature type="transmembrane region" description="Helical" evidence="14">
    <location>
        <begin position="86"/>
        <end position="104"/>
    </location>
</feature>
<dbReference type="OrthoDB" id="9780718at2"/>
<evidence type="ECO:0000256" key="6">
    <source>
        <dbReference type="ARBA" id="ARBA00022679"/>
    </source>
</evidence>
<keyword evidence="8" id="KW-0547">Nucleotide-binding</keyword>
<dbReference type="InterPro" id="IPR003594">
    <property type="entry name" value="HATPase_dom"/>
</dbReference>
<dbReference type="CDD" id="cd00075">
    <property type="entry name" value="HATPase"/>
    <property type="match status" value="1"/>
</dbReference>
<keyword evidence="11 14" id="KW-1133">Transmembrane helix</keyword>
<dbReference type="InterPro" id="IPR036890">
    <property type="entry name" value="HATPase_C_sf"/>
</dbReference>
<sequence length="382" mass="43884">MKKKMVKIFIWFMLVLTAIALFSYINMPKPRLEGENGAYIVALNEIQQLSYAEDKQEEVNKKIHALQEELRDADFHENKMEVTKLIAVYAAAAGFVAFVFVYLYRKIVKPFEKLENFAYEIAGGNLDVSLDYERENYFGAFTWAFDHMRKEISKARNCEKEAIANNKTAIATLSHDIKTPIASIRTYAEALQSNMDNNPERRARYTSVIMKKCDEVTALTNDLFLHSLADMDKLKMHLEKEDIAEILEETITILTGGERTIFYENRGIHNKVLLDKKRFEQMIENLVNNAVKYAPDSRMEIVLEQEEQEAVISVRDFGQGIADEDMPFVFDKFYRGKNTEGKDGAGLGLYIVKYVAEQMDGSAVLVNKYPGIEVRIKFPLIE</sequence>
<dbReference type="GO" id="GO:0005524">
    <property type="term" value="F:ATP binding"/>
    <property type="evidence" value="ECO:0007669"/>
    <property type="project" value="UniProtKB-KW"/>
</dbReference>
<organism evidence="16 17">
    <name type="scientific">Kineothrix alysoides</name>
    <dbReference type="NCBI Taxonomy" id="1469948"/>
    <lineage>
        <taxon>Bacteria</taxon>
        <taxon>Bacillati</taxon>
        <taxon>Bacillota</taxon>
        <taxon>Clostridia</taxon>
        <taxon>Lachnospirales</taxon>
        <taxon>Lachnospiraceae</taxon>
        <taxon>Kineothrix</taxon>
    </lineage>
</organism>
<evidence type="ECO:0000256" key="9">
    <source>
        <dbReference type="ARBA" id="ARBA00022777"/>
    </source>
</evidence>
<evidence type="ECO:0000256" key="5">
    <source>
        <dbReference type="ARBA" id="ARBA00022553"/>
    </source>
</evidence>
<comment type="catalytic activity">
    <reaction evidence="1">
        <text>ATP + protein L-histidine = ADP + protein N-phospho-L-histidine.</text>
        <dbReference type="EC" id="2.7.13.3"/>
    </reaction>
</comment>